<organism evidence="8 9">
    <name type="scientific">Adineta ricciae</name>
    <name type="common">Rotifer</name>
    <dbReference type="NCBI Taxonomy" id="249248"/>
    <lineage>
        <taxon>Eukaryota</taxon>
        <taxon>Metazoa</taxon>
        <taxon>Spiralia</taxon>
        <taxon>Gnathifera</taxon>
        <taxon>Rotifera</taxon>
        <taxon>Eurotatoria</taxon>
        <taxon>Bdelloidea</taxon>
        <taxon>Adinetida</taxon>
        <taxon>Adinetidae</taxon>
        <taxon>Adineta</taxon>
    </lineage>
</organism>
<dbReference type="InterPro" id="IPR001480">
    <property type="entry name" value="Bulb-type_lectin_dom"/>
</dbReference>
<name>A0A815QKY2_ADIRI</name>
<dbReference type="Proteomes" id="UP000663828">
    <property type="component" value="Unassembled WGS sequence"/>
</dbReference>
<evidence type="ECO:0000256" key="3">
    <source>
        <dbReference type="ARBA" id="ARBA00022630"/>
    </source>
</evidence>
<proteinExistence type="inferred from homology"/>
<comment type="cofactor">
    <cofactor evidence="1">
        <name>FAD</name>
        <dbReference type="ChEBI" id="CHEBI:57692"/>
    </cofactor>
</comment>
<evidence type="ECO:0000259" key="6">
    <source>
        <dbReference type="PROSITE" id="PS50927"/>
    </source>
</evidence>
<reference evidence="8" key="1">
    <citation type="submission" date="2021-02" db="EMBL/GenBank/DDBJ databases">
        <authorList>
            <person name="Nowell W R."/>
        </authorList>
    </citation>
    <scope>NUCLEOTIDE SEQUENCE</scope>
</reference>
<evidence type="ECO:0000313" key="8">
    <source>
        <dbReference type="EMBL" id="CAF1465361.1"/>
    </source>
</evidence>
<dbReference type="PROSITE" id="PS51387">
    <property type="entry name" value="FAD_PCMH"/>
    <property type="match status" value="1"/>
</dbReference>
<keyword evidence="9" id="KW-1185">Reference proteome</keyword>
<dbReference type="InterPro" id="IPR036426">
    <property type="entry name" value="Bulb-type_lectin_dom_sf"/>
</dbReference>
<evidence type="ECO:0008006" key="10">
    <source>
        <dbReference type="Google" id="ProtNLM"/>
    </source>
</evidence>
<keyword evidence="3" id="KW-0285">Flavoprotein</keyword>
<accession>A0A815QKY2</accession>
<feature type="domain" description="FAD-binding PCMH-type" evidence="7">
    <location>
        <begin position="1"/>
        <end position="141"/>
    </location>
</feature>
<protein>
    <recommendedName>
        <fullName evidence="10">Bulb-type lectin domain-containing protein</fullName>
    </recommendedName>
</protein>
<dbReference type="AlphaFoldDB" id="A0A815QKY2"/>
<dbReference type="EMBL" id="CAJNOR010003985">
    <property type="protein sequence ID" value="CAF1465361.1"/>
    <property type="molecule type" value="Genomic_DNA"/>
</dbReference>
<evidence type="ECO:0000313" key="9">
    <source>
        <dbReference type="Proteomes" id="UP000663828"/>
    </source>
</evidence>
<feature type="non-terminal residue" evidence="8">
    <location>
        <position position="662"/>
    </location>
</feature>
<dbReference type="InterPro" id="IPR016166">
    <property type="entry name" value="FAD-bd_PCMH"/>
</dbReference>
<dbReference type="PANTHER" id="PTHR42973">
    <property type="entry name" value="BINDING OXIDOREDUCTASE, PUTATIVE (AFU_ORTHOLOGUE AFUA_1G17690)-RELATED"/>
    <property type="match status" value="1"/>
</dbReference>
<dbReference type="InterPro" id="IPR050416">
    <property type="entry name" value="FAD-linked_Oxidoreductase"/>
</dbReference>
<evidence type="ECO:0000256" key="4">
    <source>
        <dbReference type="ARBA" id="ARBA00022827"/>
    </source>
</evidence>
<comment type="similarity">
    <text evidence="2">Belongs to the oxygen-dependent FAD-linked oxidoreductase family.</text>
</comment>
<dbReference type="InterPro" id="IPR016169">
    <property type="entry name" value="FAD-bd_PCMH_sub2"/>
</dbReference>
<dbReference type="Gene3D" id="3.40.462.20">
    <property type="match status" value="1"/>
</dbReference>
<feature type="domain" description="Bulb-type lectin" evidence="6">
    <location>
        <begin position="403"/>
        <end position="522"/>
    </location>
</feature>
<sequence>SGGHSYEGYSLGSVPNNIIINFGKLNHIHVNVHDKIVKIGPGARLGPIYYKLYQHEKHTIPGGSCPWVGIGGLALGGGYGLLARLHGLLVDHVLEMKVVNAQGDLLAISASHESDLFWALRGAGGGSFAIVTEFTLRLVRAPLLVTRLKAVWHPNATKAVMKRYQLLMFNTSLSNFSNNIFLQMSVMKEQITISITHYGPAIREFNRTVSLMLATLPTPKTTNTYQQDWLSFVYDLSDIADADHNYRKLLLENATLPTYEFKSKHLYFDKPISDHSIDQLTRHLSLGSGRLCLEFNPWDGYINTIPIDATAFRHRQYKFGIQFTDYWNHTYDEQRQINWLERIYTSVHNDSTKHSYVNYIDRDVPNWMNVYYDTHTRYLPRNVRCVVLLLFVHNGDQMSFDGKSSLLNGEELHVGERLTSPDEKIYLILQTDGHLAIFRKDDPNQALWKSTIDSKLSNIQGPFVLKMQENNDAVVYDGKGQTIWHTATRCPDFPGLFHLEIDDDEGCYVRGRKNEIVWTSYTGIRCFQEGKEGMSVLDKGQDLYTNQCLVSPNEKVALMVELDGRIALYKRDNYGEPTWQSTITPTVSSIEEPFVFKITDDNNIAVYDIKGQLIWKTNVSCLDGDSRLVLEDDGRLLLHAKDDANIHIWSMKDGSIVHYKSV</sequence>
<dbReference type="PANTHER" id="PTHR42973:SF39">
    <property type="entry name" value="FAD-BINDING PCMH-TYPE DOMAIN-CONTAINING PROTEIN"/>
    <property type="match status" value="1"/>
</dbReference>
<dbReference type="Gene3D" id="3.30.465.10">
    <property type="match status" value="1"/>
</dbReference>
<dbReference type="PROSITE" id="PS50927">
    <property type="entry name" value="BULB_LECTIN"/>
    <property type="match status" value="2"/>
</dbReference>
<evidence type="ECO:0000256" key="1">
    <source>
        <dbReference type="ARBA" id="ARBA00001974"/>
    </source>
</evidence>
<feature type="domain" description="Bulb-type lectin" evidence="6">
    <location>
        <begin position="534"/>
        <end position="651"/>
    </location>
</feature>
<dbReference type="InterPro" id="IPR006094">
    <property type="entry name" value="Oxid_FAD_bind_N"/>
</dbReference>
<evidence type="ECO:0000256" key="5">
    <source>
        <dbReference type="ARBA" id="ARBA00023002"/>
    </source>
</evidence>
<dbReference type="SUPFAM" id="SSF56176">
    <property type="entry name" value="FAD-binding/transporter-associated domain-like"/>
    <property type="match status" value="1"/>
</dbReference>
<dbReference type="GO" id="GO:0071949">
    <property type="term" value="F:FAD binding"/>
    <property type="evidence" value="ECO:0007669"/>
    <property type="project" value="InterPro"/>
</dbReference>
<keyword evidence="5" id="KW-0560">Oxidoreductase</keyword>
<dbReference type="Gene3D" id="2.90.10.10">
    <property type="entry name" value="Bulb-type lectin domain"/>
    <property type="match status" value="2"/>
</dbReference>
<dbReference type="GO" id="GO:0016491">
    <property type="term" value="F:oxidoreductase activity"/>
    <property type="evidence" value="ECO:0007669"/>
    <property type="project" value="UniProtKB-KW"/>
</dbReference>
<keyword evidence="4" id="KW-0274">FAD</keyword>
<dbReference type="SMART" id="SM00108">
    <property type="entry name" value="B_lectin"/>
    <property type="match status" value="2"/>
</dbReference>
<evidence type="ECO:0000256" key="2">
    <source>
        <dbReference type="ARBA" id="ARBA00005466"/>
    </source>
</evidence>
<dbReference type="InterPro" id="IPR036318">
    <property type="entry name" value="FAD-bd_PCMH-like_sf"/>
</dbReference>
<comment type="caution">
    <text evidence="8">The sequence shown here is derived from an EMBL/GenBank/DDBJ whole genome shotgun (WGS) entry which is preliminary data.</text>
</comment>
<gene>
    <name evidence="8" type="ORF">XAT740_LOCUS37672</name>
</gene>
<dbReference type="Pfam" id="PF01565">
    <property type="entry name" value="FAD_binding_4"/>
    <property type="match status" value="1"/>
</dbReference>
<dbReference type="SUPFAM" id="SSF51110">
    <property type="entry name" value="alpha-D-mannose-specific plant lectins"/>
    <property type="match status" value="2"/>
</dbReference>
<evidence type="ECO:0000259" key="7">
    <source>
        <dbReference type="PROSITE" id="PS51387"/>
    </source>
</evidence>